<accession>A0A5C4SBJ0</accession>
<feature type="transmembrane region" description="Helical" evidence="1">
    <location>
        <begin position="12"/>
        <end position="31"/>
    </location>
</feature>
<feature type="transmembrane region" description="Helical" evidence="1">
    <location>
        <begin position="159"/>
        <end position="179"/>
    </location>
</feature>
<keyword evidence="1" id="KW-1133">Transmembrane helix</keyword>
<evidence type="ECO:0000313" key="3">
    <source>
        <dbReference type="Proteomes" id="UP000308271"/>
    </source>
</evidence>
<feature type="transmembrane region" description="Helical" evidence="1">
    <location>
        <begin position="77"/>
        <end position="96"/>
    </location>
</feature>
<feature type="transmembrane region" description="Helical" evidence="1">
    <location>
        <begin position="43"/>
        <end position="65"/>
    </location>
</feature>
<organism evidence="2 3">
    <name type="scientific">Chlorobaculum thiosulfatiphilum</name>
    <name type="common">Chlorobium limicola f.sp. thiosulfatophilum</name>
    <dbReference type="NCBI Taxonomy" id="115852"/>
    <lineage>
        <taxon>Bacteria</taxon>
        <taxon>Pseudomonadati</taxon>
        <taxon>Chlorobiota</taxon>
        <taxon>Chlorobiia</taxon>
        <taxon>Chlorobiales</taxon>
        <taxon>Chlorobiaceae</taxon>
        <taxon>Chlorobaculum</taxon>
    </lineage>
</organism>
<sequence>MNVVNPEAIGVFGLVVTVWVFGLEQLGFGVNKDTDHAALGRNLANVALWFGGVAQIFTALCIYLFDVGVPPEIRVYLGTVFATYGLFWVVVAMHFYNPGDKNVYAHFFLGIFFMTALFSYKAILLGKIWPLATVLLLINGLTILLPFTWYKQNAIITKLCGALNVAIGVCAVPILMHALGL</sequence>
<keyword evidence="3" id="KW-1185">Reference proteome</keyword>
<evidence type="ECO:0000256" key="1">
    <source>
        <dbReference type="SAM" id="Phobius"/>
    </source>
</evidence>
<name>A0A5C4SBJ0_CHLTI</name>
<dbReference type="EMBL" id="VDCH01000002">
    <property type="protein sequence ID" value="TNJ40101.1"/>
    <property type="molecule type" value="Genomic_DNA"/>
</dbReference>
<dbReference type="RefSeq" id="WP_139456046.1">
    <property type="nucleotide sequence ID" value="NZ_VDCH01000002.1"/>
</dbReference>
<gene>
    <name evidence="2" type="ORF">FGF66_02095</name>
</gene>
<reference evidence="2 3" key="1">
    <citation type="submission" date="2019-05" db="EMBL/GenBank/DDBJ databases">
        <title>Draft Whole-Genome sequence of the green sulfur bacterium Chlorobaculum thiosulfatiphilum DSM 249.</title>
        <authorList>
            <person name="Meyer T.E."/>
            <person name="Kyndt J.A."/>
        </authorList>
    </citation>
    <scope>NUCLEOTIDE SEQUENCE [LARGE SCALE GENOMIC DNA]</scope>
    <source>
        <strain evidence="2 3">DSM 249</strain>
    </source>
</reference>
<comment type="caution">
    <text evidence="2">The sequence shown here is derived from an EMBL/GenBank/DDBJ whole genome shotgun (WGS) entry which is preliminary data.</text>
</comment>
<dbReference type="OrthoDB" id="9787939at2"/>
<dbReference type="Proteomes" id="UP000308271">
    <property type="component" value="Unassembled WGS sequence"/>
</dbReference>
<feature type="transmembrane region" description="Helical" evidence="1">
    <location>
        <begin position="103"/>
        <end position="122"/>
    </location>
</feature>
<proteinExistence type="predicted"/>
<keyword evidence="1" id="KW-0472">Membrane</keyword>
<feature type="transmembrane region" description="Helical" evidence="1">
    <location>
        <begin position="128"/>
        <end position="147"/>
    </location>
</feature>
<keyword evidence="1" id="KW-0812">Transmembrane</keyword>
<evidence type="ECO:0000313" key="2">
    <source>
        <dbReference type="EMBL" id="TNJ40101.1"/>
    </source>
</evidence>
<dbReference type="AlphaFoldDB" id="A0A5C4SBJ0"/>
<protein>
    <submittedName>
        <fullName evidence="2">Uncharacterized protein</fullName>
    </submittedName>
</protein>